<sequence>MARAALKMGVREVAALAQVSPNTITRIEADLPSNASTISVVRSALEAAGVIFVEENGEGAGVRLKKHTETVANLTGQIDALKADMTPEPANEKPSPKKAMKQLRRAHDQNELVELKNRRTKARAKEKK</sequence>
<dbReference type="EMBL" id="CP136862">
    <property type="protein sequence ID" value="WOJ89905.1"/>
    <property type="molecule type" value="Genomic_DNA"/>
</dbReference>
<gene>
    <name evidence="2" type="ORF">RZS28_00895</name>
</gene>
<dbReference type="Gene3D" id="1.10.260.40">
    <property type="entry name" value="lambda repressor-like DNA-binding domains"/>
    <property type="match status" value="1"/>
</dbReference>
<feature type="compositionally biased region" description="Basic residues" evidence="1">
    <location>
        <begin position="118"/>
        <end position="128"/>
    </location>
</feature>
<accession>A0ABZ0HSL5</accession>
<keyword evidence="3" id="KW-1185">Reference proteome</keyword>
<evidence type="ECO:0000313" key="2">
    <source>
        <dbReference type="EMBL" id="WOJ89905.1"/>
    </source>
</evidence>
<proteinExistence type="predicted"/>
<organism evidence="2 3">
    <name type="scientific">Methylocapsa polymorpha</name>
    <dbReference type="NCBI Taxonomy" id="3080828"/>
    <lineage>
        <taxon>Bacteria</taxon>
        <taxon>Pseudomonadati</taxon>
        <taxon>Pseudomonadota</taxon>
        <taxon>Alphaproteobacteria</taxon>
        <taxon>Hyphomicrobiales</taxon>
        <taxon>Beijerinckiaceae</taxon>
        <taxon>Methylocapsa</taxon>
    </lineage>
</organism>
<evidence type="ECO:0000313" key="3">
    <source>
        <dbReference type="Proteomes" id="UP001626536"/>
    </source>
</evidence>
<dbReference type="InterPro" id="IPR010982">
    <property type="entry name" value="Lambda_DNA-bd_dom_sf"/>
</dbReference>
<feature type="region of interest" description="Disordered" evidence="1">
    <location>
        <begin position="79"/>
        <end position="128"/>
    </location>
</feature>
<dbReference type="Proteomes" id="UP001626536">
    <property type="component" value="Chromosome"/>
</dbReference>
<evidence type="ECO:0008006" key="4">
    <source>
        <dbReference type="Google" id="ProtNLM"/>
    </source>
</evidence>
<name>A0ABZ0HSL5_9HYPH</name>
<feature type="compositionally biased region" description="Basic and acidic residues" evidence="1">
    <location>
        <begin position="105"/>
        <end position="117"/>
    </location>
</feature>
<dbReference type="RefSeq" id="WP_407339351.1">
    <property type="nucleotide sequence ID" value="NZ_CP136862.1"/>
</dbReference>
<evidence type="ECO:0000256" key="1">
    <source>
        <dbReference type="SAM" id="MobiDB-lite"/>
    </source>
</evidence>
<reference evidence="2 3" key="1">
    <citation type="submission" date="2023-10" db="EMBL/GenBank/DDBJ databases">
        <title>Novel methanotroph of the genus Methylocapsa from a subarctic wetland.</title>
        <authorList>
            <person name="Belova S.E."/>
            <person name="Oshkin I.Y."/>
            <person name="Miroshnikov K."/>
            <person name="Dedysh S.N."/>
        </authorList>
    </citation>
    <scope>NUCLEOTIDE SEQUENCE [LARGE SCALE GENOMIC DNA]</scope>
    <source>
        <strain evidence="2 3">RX1</strain>
    </source>
</reference>
<protein>
    <recommendedName>
        <fullName evidence="4">HTH cro/C1-type domain-containing protein</fullName>
    </recommendedName>
</protein>